<accession>A0A1T5HUH0</accession>
<keyword evidence="1" id="KW-1133">Transmembrane helix</keyword>
<feature type="transmembrane region" description="Helical" evidence="1">
    <location>
        <begin position="164"/>
        <end position="191"/>
    </location>
</feature>
<evidence type="ECO:0000256" key="1">
    <source>
        <dbReference type="SAM" id="Phobius"/>
    </source>
</evidence>
<feature type="transmembrane region" description="Helical" evidence="1">
    <location>
        <begin position="25"/>
        <end position="45"/>
    </location>
</feature>
<organism evidence="2 3">
    <name type="scientific">Alkalitalea saponilacus</name>
    <dbReference type="NCBI Taxonomy" id="889453"/>
    <lineage>
        <taxon>Bacteria</taxon>
        <taxon>Pseudomonadati</taxon>
        <taxon>Bacteroidota</taxon>
        <taxon>Bacteroidia</taxon>
        <taxon>Marinilabiliales</taxon>
        <taxon>Marinilabiliaceae</taxon>
        <taxon>Alkalitalea</taxon>
    </lineage>
</organism>
<feature type="transmembrane region" description="Helical" evidence="1">
    <location>
        <begin position="132"/>
        <end position="152"/>
    </location>
</feature>
<keyword evidence="1" id="KW-0812">Transmembrane</keyword>
<keyword evidence="3" id="KW-1185">Reference proteome</keyword>
<sequence>MIENLIDYYTSNLTFYSIVTQKNGIIKNSLFLVVALIPSGLFFYFHVNELYILLLTIIPLLIASILIGRYFNAMTIKKLYPEIYISRFKWSHEMINVMIYNRLDSYLKEKKLINKTGEIKRLISEKAKNERLPFMFCSSAFIALFLPLWYSYIDKVLDYFKSDLKAITLITLLITILITSIIMYFPMIYSFRDRFLSRYKKLNDLSELLDEYELMKK</sequence>
<dbReference type="Proteomes" id="UP000191055">
    <property type="component" value="Unassembled WGS sequence"/>
</dbReference>
<feature type="transmembrane region" description="Helical" evidence="1">
    <location>
        <begin position="51"/>
        <end position="71"/>
    </location>
</feature>
<protein>
    <submittedName>
        <fullName evidence="2">Uncharacterized protein</fullName>
    </submittedName>
</protein>
<gene>
    <name evidence="2" type="ORF">SAMN03080601_03596</name>
</gene>
<proteinExistence type="predicted"/>
<dbReference type="KEGG" id="asx:CDL62_15330"/>
<name>A0A1T5HUH0_9BACT</name>
<keyword evidence="1" id="KW-0472">Membrane</keyword>
<dbReference type="KEGG" id="asx:CDL62_15785"/>
<dbReference type="EMBL" id="FUYV01000075">
    <property type="protein sequence ID" value="SKC24297.1"/>
    <property type="molecule type" value="Genomic_DNA"/>
</dbReference>
<evidence type="ECO:0000313" key="2">
    <source>
        <dbReference type="EMBL" id="SKC24297.1"/>
    </source>
</evidence>
<reference evidence="2 3" key="1">
    <citation type="submission" date="2017-02" db="EMBL/GenBank/DDBJ databases">
        <authorList>
            <person name="Peterson S.W."/>
        </authorList>
    </citation>
    <scope>NUCLEOTIDE SEQUENCE [LARGE SCALE GENOMIC DNA]</scope>
    <source>
        <strain evidence="2 3">DSM 24412</strain>
    </source>
</reference>
<evidence type="ECO:0000313" key="3">
    <source>
        <dbReference type="Proteomes" id="UP000191055"/>
    </source>
</evidence>
<dbReference type="OrthoDB" id="1496187at2"/>
<dbReference type="AlphaFoldDB" id="A0A1T5HUH0"/>
<dbReference type="RefSeq" id="WP_079559225.1">
    <property type="nucleotide sequence ID" value="NZ_CP021904.1"/>
</dbReference>